<evidence type="ECO:0000256" key="4">
    <source>
        <dbReference type="SAM" id="MobiDB-lite"/>
    </source>
</evidence>
<evidence type="ECO:0000259" key="5">
    <source>
        <dbReference type="PROSITE" id="PS50932"/>
    </source>
</evidence>
<dbReference type="GO" id="GO:0000976">
    <property type="term" value="F:transcription cis-regulatory region binding"/>
    <property type="evidence" value="ECO:0007669"/>
    <property type="project" value="TreeGrafter"/>
</dbReference>
<dbReference type="CDD" id="cd01392">
    <property type="entry name" value="HTH_LacI"/>
    <property type="match status" value="1"/>
</dbReference>
<keyword evidence="1" id="KW-0805">Transcription regulation</keyword>
<dbReference type="EMBL" id="CP045529">
    <property type="protein sequence ID" value="QFV00005.1"/>
    <property type="molecule type" value="Genomic_DNA"/>
</dbReference>
<name>A0A5P9QEW9_9MICO</name>
<evidence type="ECO:0000313" key="7">
    <source>
        <dbReference type="Proteomes" id="UP000326702"/>
    </source>
</evidence>
<accession>A0A5P9QEW9</accession>
<dbReference type="InterPro" id="IPR001761">
    <property type="entry name" value="Peripla_BP/Lac1_sug-bd_dom"/>
</dbReference>
<dbReference type="SUPFAM" id="SSF53822">
    <property type="entry name" value="Periplasmic binding protein-like I"/>
    <property type="match status" value="1"/>
</dbReference>
<dbReference type="PROSITE" id="PS50932">
    <property type="entry name" value="HTH_LACI_2"/>
    <property type="match status" value="1"/>
</dbReference>
<dbReference type="SUPFAM" id="SSF47413">
    <property type="entry name" value="lambda repressor-like DNA-binding domains"/>
    <property type="match status" value="1"/>
</dbReference>
<dbReference type="Pfam" id="PF00356">
    <property type="entry name" value="LacI"/>
    <property type="match status" value="1"/>
</dbReference>
<dbReference type="RefSeq" id="WP_051136382.1">
    <property type="nucleotide sequence ID" value="NZ_BAABIH010000010.1"/>
</dbReference>
<feature type="domain" description="HTH lacI-type" evidence="5">
    <location>
        <begin position="29"/>
        <end position="82"/>
    </location>
</feature>
<dbReference type="CDD" id="cd06267">
    <property type="entry name" value="PBP1_LacI_sugar_binding-like"/>
    <property type="match status" value="1"/>
</dbReference>
<dbReference type="InterPro" id="IPR010982">
    <property type="entry name" value="Lambda_DNA-bd_dom_sf"/>
</dbReference>
<dbReference type="Pfam" id="PF14100">
    <property type="entry name" value="DUF6807"/>
    <property type="match status" value="1"/>
</dbReference>
<evidence type="ECO:0000313" key="6">
    <source>
        <dbReference type="EMBL" id="QFV00005.1"/>
    </source>
</evidence>
<sequence length="671" mass="70471">MTNDGSSGSAESPTTGTGRRGREQSAAGATISDVAAAASVSRATVSRVMNGRKVDPELAERVRQAAAELDYRPSAMARSLSLGRTQAVGVVVPDLTNPMFQEVLRGIAAGADAEGYGVVVAETAERPEREARAVRTTRSRVDALVMVAPRMTDDELAAAVAATQPVVLVNRTLPESSVPAVSVDYAEAMYEAVEHLMTLGHRSVVYLAGPAASSSNAERLAGFETAQASFGGVSFISVPCGATIADGYAAAEAVIATRATAVVAYNDLVAFGLLGRLSELGVAVPAEVSVVGFDDIDLAHFSTPPLTTVAVPRTQLGERAWKRLHEQISTPGGHSDEAGPALPESSTDLLRTHLVLRESTGPAPDAGAAREERDPGPTAWRSDVVGNVLTAGGVRIARYVTGETMRPEHSPRPYLHPVRALSGARLTSAHPADRRHLHGLSLGLPDVDGTSFWGGRTWVPGEGMTLLANHGREVSRRGPTVDPADPGVLRDEVDWLAPDGAPVFAERRVLASRTLPGAVGWALRWSSSLVAQRDLTVSGPARPRPDAAGFGGLFWRFAPVEEGTVASADGVGARACLGSRSPWLALTLRTAGSWTTVVLVQDGRERWFVRTQPYVAAGPAVAWDAPVRLAAREPLDLGLTALVLDGLHTPAAVVERWLPLAAETFGAEAAR</sequence>
<dbReference type="PROSITE" id="PS00356">
    <property type="entry name" value="HTH_LACI_1"/>
    <property type="match status" value="1"/>
</dbReference>
<dbReference type="SMART" id="SM00354">
    <property type="entry name" value="HTH_LACI"/>
    <property type="match status" value="1"/>
</dbReference>
<dbReference type="PANTHER" id="PTHR30146:SF109">
    <property type="entry name" value="HTH-TYPE TRANSCRIPTIONAL REGULATOR GALS"/>
    <property type="match status" value="1"/>
</dbReference>
<dbReference type="Gene3D" id="3.40.50.2300">
    <property type="match status" value="2"/>
</dbReference>
<dbReference type="KEGG" id="lxl:KDY119_03540"/>
<dbReference type="InterPro" id="IPR028082">
    <property type="entry name" value="Peripla_BP_I"/>
</dbReference>
<keyword evidence="2" id="KW-0238">DNA-binding</keyword>
<dbReference type="GO" id="GO:0003700">
    <property type="term" value="F:DNA-binding transcription factor activity"/>
    <property type="evidence" value="ECO:0007669"/>
    <property type="project" value="TreeGrafter"/>
</dbReference>
<reference evidence="6 7" key="1">
    <citation type="submission" date="2019-10" db="EMBL/GenBank/DDBJ databases">
        <title>Genome sequence of Luteimicrobium xylanilyticum HY-24.</title>
        <authorList>
            <person name="Kim D.Y."/>
            <person name="Park H.-Y."/>
        </authorList>
    </citation>
    <scope>NUCLEOTIDE SEQUENCE [LARGE SCALE GENOMIC DNA]</scope>
    <source>
        <strain evidence="6 7">HY-24</strain>
    </source>
</reference>
<dbReference type="Pfam" id="PF00532">
    <property type="entry name" value="Peripla_BP_1"/>
    <property type="match status" value="1"/>
</dbReference>
<protein>
    <submittedName>
        <fullName evidence="6">Sucrose operon repressor</fullName>
    </submittedName>
</protein>
<evidence type="ECO:0000256" key="2">
    <source>
        <dbReference type="ARBA" id="ARBA00023125"/>
    </source>
</evidence>
<dbReference type="Gene3D" id="1.10.260.40">
    <property type="entry name" value="lambda repressor-like DNA-binding domains"/>
    <property type="match status" value="1"/>
</dbReference>
<feature type="compositionally biased region" description="Polar residues" evidence="4">
    <location>
        <begin position="1"/>
        <end position="17"/>
    </location>
</feature>
<dbReference type="InterPro" id="IPR029475">
    <property type="entry name" value="DUF6807"/>
</dbReference>
<gene>
    <name evidence="6" type="ORF">KDY119_03540</name>
</gene>
<evidence type="ECO:0000256" key="1">
    <source>
        <dbReference type="ARBA" id="ARBA00023015"/>
    </source>
</evidence>
<organism evidence="6 7">
    <name type="scientific">Luteimicrobium xylanilyticum</name>
    <dbReference type="NCBI Taxonomy" id="1133546"/>
    <lineage>
        <taxon>Bacteria</taxon>
        <taxon>Bacillati</taxon>
        <taxon>Actinomycetota</taxon>
        <taxon>Actinomycetes</taxon>
        <taxon>Micrococcales</taxon>
        <taxon>Luteimicrobium</taxon>
    </lineage>
</organism>
<dbReference type="AlphaFoldDB" id="A0A5P9QEW9"/>
<evidence type="ECO:0000256" key="3">
    <source>
        <dbReference type="ARBA" id="ARBA00023163"/>
    </source>
</evidence>
<dbReference type="Proteomes" id="UP000326702">
    <property type="component" value="Chromosome"/>
</dbReference>
<keyword evidence="7" id="KW-1185">Reference proteome</keyword>
<dbReference type="PANTHER" id="PTHR30146">
    <property type="entry name" value="LACI-RELATED TRANSCRIPTIONAL REPRESSOR"/>
    <property type="match status" value="1"/>
</dbReference>
<dbReference type="OrthoDB" id="3258243at2"/>
<feature type="region of interest" description="Disordered" evidence="4">
    <location>
        <begin position="1"/>
        <end position="31"/>
    </location>
</feature>
<keyword evidence="3" id="KW-0804">Transcription</keyword>
<dbReference type="InterPro" id="IPR000843">
    <property type="entry name" value="HTH_LacI"/>
</dbReference>
<feature type="region of interest" description="Disordered" evidence="4">
    <location>
        <begin position="359"/>
        <end position="384"/>
    </location>
</feature>
<proteinExistence type="predicted"/>